<dbReference type="Gene3D" id="3.60.21.10">
    <property type="match status" value="1"/>
</dbReference>
<evidence type="ECO:0000313" key="11">
    <source>
        <dbReference type="Proteomes" id="UP001606099"/>
    </source>
</evidence>
<dbReference type="InterPro" id="IPR004617">
    <property type="entry name" value="ApaH"/>
</dbReference>
<evidence type="ECO:0000256" key="1">
    <source>
        <dbReference type="ARBA" id="ARBA00003413"/>
    </source>
</evidence>
<dbReference type="GO" id="GO:0008803">
    <property type="term" value="F:bis(5'-nucleosyl)-tetraphosphatase (symmetrical) activity"/>
    <property type="evidence" value="ECO:0007669"/>
    <property type="project" value="UniProtKB-EC"/>
</dbReference>
<dbReference type="PANTHER" id="PTHR40942">
    <property type="match status" value="1"/>
</dbReference>
<keyword evidence="4 10" id="KW-0378">Hydrolase</keyword>
<comment type="similarity">
    <text evidence="2">Belongs to the Ap4A hydrolase family.</text>
</comment>
<comment type="catalytic activity">
    <reaction evidence="8">
        <text>P(1),P(4)-bis(5'-adenosyl) tetraphosphate + H2O = 2 ADP + 2 H(+)</text>
        <dbReference type="Rhea" id="RHEA:24252"/>
        <dbReference type="ChEBI" id="CHEBI:15377"/>
        <dbReference type="ChEBI" id="CHEBI:15378"/>
        <dbReference type="ChEBI" id="CHEBI:58141"/>
        <dbReference type="ChEBI" id="CHEBI:456216"/>
        <dbReference type="EC" id="3.6.1.41"/>
    </reaction>
</comment>
<evidence type="ECO:0000256" key="5">
    <source>
        <dbReference type="ARBA" id="ARBA00031248"/>
    </source>
</evidence>
<dbReference type="Proteomes" id="UP001606099">
    <property type="component" value="Unassembled WGS sequence"/>
</dbReference>
<evidence type="ECO:0000256" key="8">
    <source>
        <dbReference type="ARBA" id="ARBA00049417"/>
    </source>
</evidence>
<dbReference type="Pfam" id="PF00149">
    <property type="entry name" value="Metallophos"/>
    <property type="match status" value="1"/>
</dbReference>
<evidence type="ECO:0000256" key="7">
    <source>
        <dbReference type="ARBA" id="ARBA00033210"/>
    </source>
</evidence>
<dbReference type="PIRSF" id="PIRSF000903">
    <property type="entry name" value="B5n-ttraPtase_sm"/>
    <property type="match status" value="1"/>
</dbReference>
<dbReference type="EMBL" id="JBIGHZ010000005">
    <property type="protein sequence ID" value="MFG6449427.1"/>
    <property type="molecule type" value="Genomic_DNA"/>
</dbReference>
<evidence type="ECO:0000256" key="2">
    <source>
        <dbReference type="ARBA" id="ARBA00005419"/>
    </source>
</evidence>
<dbReference type="PANTHER" id="PTHR40942:SF4">
    <property type="entry name" value="CYTOCHROME C5"/>
    <property type="match status" value="1"/>
</dbReference>
<evidence type="ECO:0000256" key="6">
    <source>
        <dbReference type="ARBA" id="ARBA00032248"/>
    </source>
</evidence>
<dbReference type="CDD" id="cd07422">
    <property type="entry name" value="MPP_ApaH"/>
    <property type="match status" value="1"/>
</dbReference>
<reference evidence="10 11" key="1">
    <citation type="submission" date="2024-08" db="EMBL/GenBank/DDBJ databases">
        <authorList>
            <person name="Lu H."/>
        </authorList>
    </citation>
    <scope>NUCLEOTIDE SEQUENCE [LARGE SCALE GENOMIC DNA]</scope>
    <source>
        <strain evidence="10 11">BYS180W</strain>
    </source>
</reference>
<evidence type="ECO:0000256" key="3">
    <source>
        <dbReference type="ARBA" id="ARBA00012506"/>
    </source>
</evidence>
<dbReference type="EC" id="3.6.1.41" evidence="3"/>
<evidence type="ECO:0000259" key="9">
    <source>
        <dbReference type="Pfam" id="PF00149"/>
    </source>
</evidence>
<dbReference type="RefSeq" id="WP_394462602.1">
    <property type="nucleotide sequence ID" value="NZ_JBIGHZ010000005.1"/>
</dbReference>
<proteinExistence type="inferred from homology"/>
<evidence type="ECO:0000313" key="10">
    <source>
        <dbReference type="EMBL" id="MFG6449427.1"/>
    </source>
</evidence>
<evidence type="ECO:0000256" key="4">
    <source>
        <dbReference type="ARBA" id="ARBA00022801"/>
    </source>
</evidence>
<accession>A0ABW7FYP5</accession>
<name>A0ABW7FYP5_9BURK</name>
<dbReference type="NCBIfam" id="NF001204">
    <property type="entry name" value="PRK00166.1"/>
    <property type="match status" value="1"/>
</dbReference>
<dbReference type="SUPFAM" id="SSF56300">
    <property type="entry name" value="Metallo-dependent phosphatases"/>
    <property type="match status" value="1"/>
</dbReference>
<gene>
    <name evidence="10" type="ORF">ACG0Z6_14455</name>
</gene>
<comment type="caution">
    <text evidence="10">The sequence shown here is derived from an EMBL/GenBank/DDBJ whole genome shotgun (WGS) entry which is preliminary data.</text>
</comment>
<sequence length="277" mass="30879">MNYLIGDLQGCCDPLMRLLQVLDYSPSRDRLYFLGDLVNRGPQSLGTLRWLTAQGSSAHCILGNHDLHLLATSCGARRSGKSDTLDDILNAPDRETLLHWLRHQPLARHAHGWLLVHAGVLPQWDTAQTLALADEVNQQLRGPHWQDFMHAMYGDQPDQWSDTLQGHARLRCIVNALTRLRFCNPEGRMDLHTKDSAAQAPEGMQPWFQIPTRRSASERIAFGHWSTLGLLQQPTLLGLDSGCIWGGQLSAAQLDDHGQVLAITQVDCPQAQRPGKA</sequence>
<organism evidence="10 11">
    <name type="scientific">Roseateles rivi</name>
    <dbReference type="NCBI Taxonomy" id="3299028"/>
    <lineage>
        <taxon>Bacteria</taxon>
        <taxon>Pseudomonadati</taxon>
        <taxon>Pseudomonadota</taxon>
        <taxon>Betaproteobacteria</taxon>
        <taxon>Burkholderiales</taxon>
        <taxon>Sphaerotilaceae</taxon>
        <taxon>Roseateles</taxon>
    </lineage>
</organism>
<feature type="domain" description="Calcineurin-like phosphoesterase" evidence="9">
    <location>
        <begin position="4"/>
        <end position="155"/>
    </location>
</feature>
<dbReference type="InterPro" id="IPR004843">
    <property type="entry name" value="Calcineurin-like_PHP"/>
</dbReference>
<keyword evidence="11" id="KW-1185">Reference proteome</keyword>
<protein>
    <recommendedName>
        <fullName evidence="3">bis(5'-nucleosyl)-tetraphosphatase (symmetrical)</fullName>
        <ecNumber evidence="3">3.6.1.41</ecNumber>
    </recommendedName>
    <alternativeName>
        <fullName evidence="6">Ap4A hydrolase</fullName>
    </alternativeName>
    <alternativeName>
        <fullName evidence="5">Diadenosine 5',5'''-P1,P4-tetraphosphate pyrophosphohydrolase</fullName>
    </alternativeName>
    <alternativeName>
        <fullName evidence="7">Diadenosine tetraphosphatase</fullName>
    </alternativeName>
</protein>
<dbReference type="NCBIfam" id="TIGR00668">
    <property type="entry name" value="apaH"/>
    <property type="match status" value="1"/>
</dbReference>
<dbReference type="InterPro" id="IPR029052">
    <property type="entry name" value="Metallo-depent_PP-like"/>
</dbReference>
<comment type="function">
    <text evidence="1">Hydrolyzes diadenosine 5',5'''-P1,P4-tetraphosphate to yield ADP.</text>
</comment>